<dbReference type="InterPro" id="IPR035965">
    <property type="entry name" value="PAS-like_dom_sf"/>
</dbReference>
<evidence type="ECO:0000256" key="2">
    <source>
        <dbReference type="ARBA" id="ARBA00012438"/>
    </source>
</evidence>
<evidence type="ECO:0000259" key="13">
    <source>
        <dbReference type="PROSITE" id="PS50113"/>
    </source>
</evidence>
<dbReference type="InterPro" id="IPR011006">
    <property type="entry name" value="CheY-like_superfamily"/>
</dbReference>
<evidence type="ECO:0000256" key="3">
    <source>
        <dbReference type="ARBA" id="ARBA00022553"/>
    </source>
</evidence>
<feature type="domain" description="Histidine kinase" evidence="10">
    <location>
        <begin position="673"/>
        <end position="893"/>
    </location>
</feature>
<dbReference type="Pfam" id="PF13426">
    <property type="entry name" value="PAS_9"/>
    <property type="match status" value="2"/>
</dbReference>
<feature type="domain" description="PAC" evidence="13">
    <location>
        <begin position="491"/>
        <end position="543"/>
    </location>
</feature>
<dbReference type="SMART" id="SM00448">
    <property type="entry name" value="REC"/>
    <property type="match status" value="1"/>
</dbReference>
<dbReference type="InterPro" id="IPR001610">
    <property type="entry name" value="PAC"/>
</dbReference>
<dbReference type="Pfam" id="PF02518">
    <property type="entry name" value="HATPase_c"/>
    <property type="match status" value="1"/>
</dbReference>
<dbReference type="EMBL" id="AP012320">
    <property type="protein sequence ID" value="BAL96272.1"/>
    <property type="molecule type" value="Genomic_DNA"/>
</dbReference>
<dbReference type="RefSeq" id="WP_014429133.1">
    <property type="nucleotide sequence ID" value="NC_017075.1"/>
</dbReference>
<dbReference type="Gene3D" id="3.30.565.10">
    <property type="entry name" value="Histidine kinase-like ATPase, C-terminal domain"/>
    <property type="match status" value="1"/>
</dbReference>
<dbReference type="InterPro" id="IPR001789">
    <property type="entry name" value="Sig_transdc_resp-reg_receiver"/>
</dbReference>
<sequence length="1043" mass="115188">MARHPVTEADDPAAGPLADDIPSLATTLLASISDGVNVIDGRRRIVYTNRAFDEMFGYAPDELLGQDAAVLNADGQRSGELLAQEIVHTLEASGAWTGELLNRRRDGSRFWTHASVTSWRDPQRGTLWVTVQRDITAMREAQAQRRIAEQRFQLAQDAGHIGIWDFDLASGSVYWSPESLRLCGLPDDEPNLSYEDWRARIHPDDLALIDAGWAQVWRGESFNVEYRMRHGRDGWRWLYSAGRPVIDDEGRLMRVLGINLDITERRRAAAELEAHRDHLADLVAQRTQCLEEQTRFLQTMSDALPALVGYWDTALHNGFANRAYREHFGLSTERIRGTTMRELLGDELFAANQASAAAALAGTPQRFERSIRRPSDGRAMHVWVQYIPDVCDGRVVGFFVLATDVTALHEANEQLRRQAAELDDLYHHAPCGYHSITPEGTVRKINDTELAWLGYRREDVVGRHITEFMTPESVRTVHETMPRFFAQGRIESLELELVRRDGRRLPVLLSATAVRGDDGRPVLSRSVLVDYSQLREQQRVLRQVLSAAPVAVRIARARDRAVLFANDAFYALLDRPRAQADRIDIRAHYCDPAVFDEIGAQVAAGEAVLNRLVELHRPGQPETPHVWALSSYMPIVYENQPAVLAWLFDVSELQRARDDAEEAMRAKSSFLANMSHEIRTPLNGIVGMAHLVGRGPLEAVQRAQLAKLVAASEHLKSIINHVLDIAKIDAGKLTLCTAPLRLEAVAANALAMLEGEARAKGLQLLLELQPPLPAVLGDATRLEECLLNYVYNAVKFTERGSVTLRVRTDGEDERGVLVRFEVRDTGIGIKAGTMRKLFAEFEQGDAAGAHQAHGTGLGLAITRRLARLMGGDTGAASQPGQGSLFWFTARLPRAPAAGSEAAATAEDAEAELLARHRGRRVLLAEDNDINVDVARSLLEEVGLQVEVAANGAEAVACVAARGADYGLVLMDLQMPVMDGIAATRAIRASGEHASLPIVAMTANAFDEDRAACLAAGMDDFLAKPVVPEELFATVARWLSRPRH</sequence>
<dbReference type="Pfam" id="PF00072">
    <property type="entry name" value="Response_reg"/>
    <property type="match status" value="1"/>
</dbReference>
<gene>
    <name evidence="14" type="ordered locus">RGE_29330</name>
</gene>
<dbReference type="STRING" id="983917.RGE_29330"/>
<dbReference type="InterPro" id="IPR036097">
    <property type="entry name" value="HisK_dim/P_sf"/>
</dbReference>
<dbReference type="InterPro" id="IPR005467">
    <property type="entry name" value="His_kinase_dom"/>
</dbReference>
<feature type="domain" description="PAS" evidence="12">
    <location>
        <begin position="28"/>
        <end position="93"/>
    </location>
</feature>
<keyword evidence="6" id="KW-0843">Virulence</keyword>
<dbReference type="InterPro" id="IPR000700">
    <property type="entry name" value="PAS-assoc_C"/>
</dbReference>
<accession>I0HTD5</accession>
<keyword evidence="15" id="KW-1185">Reference proteome</keyword>
<dbReference type="Gene3D" id="1.10.287.130">
    <property type="match status" value="1"/>
</dbReference>
<dbReference type="SUPFAM" id="SSF52172">
    <property type="entry name" value="CheY-like"/>
    <property type="match status" value="1"/>
</dbReference>
<dbReference type="SMART" id="SM00388">
    <property type="entry name" value="HisKA"/>
    <property type="match status" value="1"/>
</dbReference>
<dbReference type="HOGENOM" id="CLU_000445_114_15_4"/>
<dbReference type="InterPro" id="IPR013655">
    <property type="entry name" value="PAS_fold_3"/>
</dbReference>
<evidence type="ECO:0000256" key="9">
    <source>
        <dbReference type="PROSITE-ProRule" id="PRU00169"/>
    </source>
</evidence>
<evidence type="ECO:0000259" key="10">
    <source>
        <dbReference type="PROSITE" id="PS50109"/>
    </source>
</evidence>
<feature type="domain" description="PAS" evidence="12">
    <location>
        <begin position="418"/>
        <end position="488"/>
    </location>
</feature>
<keyword evidence="3 9" id="KW-0597">Phosphoprotein</keyword>
<comment type="function">
    <text evidence="7">Member of the two-component regulatory system BvgS/BvgA. Phosphorylates BvgA via a four-step phosphorelay in response to environmental signals.</text>
</comment>
<keyword evidence="14" id="KW-0808">Transferase</keyword>
<evidence type="ECO:0000256" key="8">
    <source>
        <dbReference type="ARBA" id="ARBA00070152"/>
    </source>
</evidence>
<keyword evidence="14" id="KW-0418">Kinase</keyword>
<dbReference type="Pfam" id="PF00512">
    <property type="entry name" value="HisKA"/>
    <property type="match status" value="1"/>
</dbReference>
<dbReference type="Pfam" id="PF08447">
    <property type="entry name" value="PAS_3"/>
    <property type="match status" value="1"/>
</dbReference>
<dbReference type="PROSITE" id="PS50110">
    <property type="entry name" value="RESPONSE_REGULATORY"/>
    <property type="match status" value="1"/>
</dbReference>
<protein>
    <recommendedName>
        <fullName evidence="8">Virulence sensor protein BvgS</fullName>
        <ecNumber evidence="2">2.7.13.3</ecNumber>
    </recommendedName>
</protein>
<dbReference type="CDD" id="cd17546">
    <property type="entry name" value="REC_hyHK_CKI1_RcsC-like"/>
    <property type="match status" value="1"/>
</dbReference>
<dbReference type="CDD" id="cd16922">
    <property type="entry name" value="HATPase_EvgS-ArcB-TorS-like"/>
    <property type="match status" value="1"/>
</dbReference>
<evidence type="ECO:0000259" key="11">
    <source>
        <dbReference type="PROSITE" id="PS50110"/>
    </source>
</evidence>
<dbReference type="PATRIC" id="fig|983917.3.peg.2861"/>
<dbReference type="eggNOG" id="COG0784">
    <property type="taxonomic scope" value="Bacteria"/>
</dbReference>
<dbReference type="PRINTS" id="PR00344">
    <property type="entry name" value="BCTRLSENSOR"/>
</dbReference>
<evidence type="ECO:0000256" key="4">
    <source>
        <dbReference type="ARBA" id="ARBA00022729"/>
    </source>
</evidence>
<dbReference type="InterPro" id="IPR013656">
    <property type="entry name" value="PAS_4"/>
</dbReference>
<dbReference type="GO" id="GO:0000155">
    <property type="term" value="F:phosphorelay sensor kinase activity"/>
    <property type="evidence" value="ECO:0007669"/>
    <property type="project" value="InterPro"/>
</dbReference>
<dbReference type="Pfam" id="PF08448">
    <property type="entry name" value="PAS_4"/>
    <property type="match status" value="1"/>
</dbReference>
<dbReference type="PANTHER" id="PTHR45339">
    <property type="entry name" value="HYBRID SIGNAL TRANSDUCTION HISTIDINE KINASE J"/>
    <property type="match status" value="1"/>
</dbReference>
<evidence type="ECO:0000313" key="15">
    <source>
        <dbReference type="Proteomes" id="UP000007883"/>
    </source>
</evidence>
<dbReference type="InterPro" id="IPR003661">
    <property type="entry name" value="HisK_dim/P_dom"/>
</dbReference>
<dbReference type="InterPro" id="IPR036890">
    <property type="entry name" value="HATPase_C_sf"/>
</dbReference>
<evidence type="ECO:0000256" key="7">
    <source>
        <dbReference type="ARBA" id="ARBA00058004"/>
    </source>
</evidence>
<dbReference type="SUPFAM" id="SSF47384">
    <property type="entry name" value="Homodimeric domain of signal transducing histidine kinase"/>
    <property type="match status" value="1"/>
</dbReference>
<feature type="domain" description="Response regulatory" evidence="11">
    <location>
        <begin position="920"/>
        <end position="1038"/>
    </location>
</feature>
<name>I0HTD5_RUBGI</name>
<proteinExistence type="predicted"/>
<dbReference type="PROSITE" id="PS50113">
    <property type="entry name" value="PAC"/>
    <property type="match status" value="3"/>
</dbReference>
<dbReference type="KEGG" id="rge:RGE_29330"/>
<dbReference type="SUPFAM" id="SSF55874">
    <property type="entry name" value="ATPase domain of HSP90 chaperone/DNA topoisomerase II/histidine kinase"/>
    <property type="match status" value="1"/>
</dbReference>
<evidence type="ECO:0000256" key="1">
    <source>
        <dbReference type="ARBA" id="ARBA00000085"/>
    </source>
</evidence>
<reference evidence="14 15" key="1">
    <citation type="journal article" date="2012" name="J. Bacteriol.">
        <title>Complete genome sequence of phototrophic betaproteobacterium Rubrivivax gelatinosus IL144.</title>
        <authorList>
            <person name="Nagashima S."/>
            <person name="Kamimura A."/>
            <person name="Shimizu T."/>
            <person name="Nakamura-isaki S."/>
            <person name="Aono E."/>
            <person name="Sakamoto K."/>
            <person name="Ichikawa N."/>
            <person name="Nakazawa H."/>
            <person name="Sekine M."/>
            <person name="Yamazaki S."/>
            <person name="Fujita N."/>
            <person name="Shimada K."/>
            <person name="Hanada S."/>
            <person name="Nagashima K.V.P."/>
        </authorList>
    </citation>
    <scope>NUCLEOTIDE SEQUENCE [LARGE SCALE GENOMIC DNA]</scope>
    <source>
        <strain evidence="15">NBRC 100245 / IL144</strain>
    </source>
</reference>
<dbReference type="SMART" id="SM00387">
    <property type="entry name" value="HATPase_c"/>
    <property type="match status" value="1"/>
</dbReference>
<dbReference type="CDD" id="cd00082">
    <property type="entry name" value="HisKA"/>
    <property type="match status" value="1"/>
</dbReference>
<dbReference type="eggNOG" id="COG2202">
    <property type="taxonomic scope" value="Bacteria"/>
</dbReference>
<dbReference type="eggNOG" id="COG2205">
    <property type="taxonomic scope" value="Bacteria"/>
</dbReference>
<organism evidence="14 15">
    <name type="scientific">Rubrivivax gelatinosus (strain NBRC 100245 / IL144)</name>
    <dbReference type="NCBI Taxonomy" id="983917"/>
    <lineage>
        <taxon>Bacteria</taxon>
        <taxon>Pseudomonadati</taxon>
        <taxon>Pseudomonadota</taxon>
        <taxon>Betaproteobacteria</taxon>
        <taxon>Burkholderiales</taxon>
        <taxon>Sphaerotilaceae</taxon>
        <taxon>Rubrivivax</taxon>
    </lineage>
</organism>
<dbReference type="Gene3D" id="2.10.70.100">
    <property type="match status" value="1"/>
</dbReference>
<dbReference type="SMART" id="SM00091">
    <property type="entry name" value="PAS"/>
    <property type="match status" value="5"/>
</dbReference>
<comment type="catalytic activity">
    <reaction evidence="1">
        <text>ATP + protein L-histidine = ADP + protein N-phospho-L-histidine.</text>
        <dbReference type="EC" id="2.7.13.3"/>
    </reaction>
</comment>
<evidence type="ECO:0000259" key="12">
    <source>
        <dbReference type="PROSITE" id="PS50112"/>
    </source>
</evidence>
<dbReference type="CDD" id="cd00130">
    <property type="entry name" value="PAS"/>
    <property type="match status" value="3"/>
</dbReference>
<dbReference type="Gene3D" id="3.30.450.20">
    <property type="entry name" value="PAS domain"/>
    <property type="match status" value="5"/>
</dbReference>
<feature type="modified residue" description="4-aspartylphosphate" evidence="9">
    <location>
        <position position="971"/>
    </location>
</feature>
<feature type="domain" description="PAC" evidence="13">
    <location>
        <begin position="222"/>
        <end position="274"/>
    </location>
</feature>
<dbReference type="InterPro" id="IPR000014">
    <property type="entry name" value="PAS"/>
</dbReference>
<evidence type="ECO:0000313" key="14">
    <source>
        <dbReference type="EMBL" id="BAL96272.1"/>
    </source>
</evidence>
<dbReference type="SUPFAM" id="SSF55785">
    <property type="entry name" value="PYP-like sensor domain (PAS domain)"/>
    <property type="match status" value="5"/>
</dbReference>
<dbReference type="Gene3D" id="3.40.50.2300">
    <property type="match status" value="1"/>
</dbReference>
<dbReference type="PROSITE" id="PS50109">
    <property type="entry name" value="HIS_KIN"/>
    <property type="match status" value="1"/>
</dbReference>
<dbReference type="EC" id="2.7.13.3" evidence="2"/>
<dbReference type="InterPro" id="IPR003594">
    <property type="entry name" value="HATPase_dom"/>
</dbReference>
<keyword evidence="5" id="KW-0902">Two-component regulatory system</keyword>
<evidence type="ECO:0000256" key="6">
    <source>
        <dbReference type="ARBA" id="ARBA00023026"/>
    </source>
</evidence>
<keyword evidence="4" id="KW-0732">Signal</keyword>
<feature type="domain" description="PAC" evidence="13">
    <location>
        <begin position="96"/>
        <end position="147"/>
    </location>
</feature>
<dbReference type="NCBIfam" id="TIGR00229">
    <property type="entry name" value="sensory_box"/>
    <property type="match status" value="3"/>
</dbReference>
<evidence type="ECO:0000256" key="5">
    <source>
        <dbReference type="ARBA" id="ARBA00023012"/>
    </source>
</evidence>
<dbReference type="SMART" id="SM00086">
    <property type="entry name" value="PAC"/>
    <property type="match status" value="4"/>
</dbReference>
<dbReference type="Pfam" id="PF13188">
    <property type="entry name" value="PAS_8"/>
    <property type="match status" value="1"/>
</dbReference>
<dbReference type="Proteomes" id="UP000007883">
    <property type="component" value="Chromosome"/>
</dbReference>
<dbReference type="InterPro" id="IPR004358">
    <property type="entry name" value="Sig_transdc_His_kin-like_C"/>
</dbReference>
<dbReference type="AlphaFoldDB" id="I0HTD5"/>
<dbReference type="PROSITE" id="PS50112">
    <property type="entry name" value="PAS"/>
    <property type="match status" value="2"/>
</dbReference>
<dbReference type="FunFam" id="3.30.565.10:FF:000010">
    <property type="entry name" value="Sensor histidine kinase RcsC"/>
    <property type="match status" value="1"/>
</dbReference>
<dbReference type="PANTHER" id="PTHR45339:SF5">
    <property type="entry name" value="HISTIDINE KINASE"/>
    <property type="match status" value="1"/>
</dbReference>